<evidence type="ECO:0000256" key="3">
    <source>
        <dbReference type="ARBA" id="ARBA00023163"/>
    </source>
</evidence>
<feature type="compositionally biased region" description="Acidic residues" evidence="6">
    <location>
        <begin position="39"/>
        <end position="54"/>
    </location>
</feature>
<feature type="domain" description="SANT" evidence="8">
    <location>
        <begin position="397"/>
        <end position="444"/>
    </location>
</feature>
<keyword evidence="11" id="KW-1185">Reference proteome</keyword>
<feature type="compositionally biased region" description="Polar residues" evidence="6">
    <location>
        <begin position="1116"/>
        <end position="1125"/>
    </location>
</feature>
<evidence type="ECO:0000256" key="1">
    <source>
        <dbReference type="ARBA" id="ARBA00023015"/>
    </source>
</evidence>
<feature type="region of interest" description="Disordered" evidence="6">
    <location>
        <begin position="1911"/>
        <end position="1931"/>
    </location>
</feature>
<organism evidence="10 11">
    <name type="scientific">Perca fluviatilis</name>
    <name type="common">European perch</name>
    <dbReference type="NCBI Taxonomy" id="8168"/>
    <lineage>
        <taxon>Eukaryota</taxon>
        <taxon>Metazoa</taxon>
        <taxon>Chordata</taxon>
        <taxon>Craniata</taxon>
        <taxon>Vertebrata</taxon>
        <taxon>Euteleostomi</taxon>
        <taxon>Actinopterygii</taxon>
        <taxon>Neopterygii</taxon>
        <taxon>Teleostei</taxon>
        <taxon>Neoteleostei</taxon>
        <taxon>Acanthomorphata</taxon>
        <taxon>Eupercaria</taxon>
        <taxon>Perciformes</taxon>
        <taxon>Percoidei</taxon>
        <taxon>Percidae</taxon>
        <taxon>Percinae</taxon>
        <taxon>Perca</taxon>
    </lineage>
</organism>
<dbReference type="EMBL" id="VHII01000006">
    <property type="protein sequence ID" value="KAF1389836.1"/>
    <property type="molecule type" value="Genomic_DNA"/>
</dbReference>
<sequence length="1931" mass="214710">MSVSLSAERDRIQRQVEELERSLSATNAELELLSSETDDKSDDDDATDEEEEEERQSAAGLLAQREKIQKEIQNLENALGPICVSDDDSSSEESELGLPPSVDSCLQMNLVYQQVVKETLDQLEALLTQNHKHQKELLSQLSGPMKGYTREQSAPSSCQQPISMFLGRFLKPYFKDKLTGLGPPANQEAKEKAVRMTGSLDDRKLRVRRWESWQKTLLIHSVTSDSLRKLIQPKLSKLDYLSQKLSSAAETDRQQLREQIDRLERDIDLLREKTEAELIGDQYDEHDWQKISNVDQLRELSRTHGERHWDHIAAQLGTGRTAFMCLQTFQRFVSDSLKRGSWTPAEDETLRELVDQMRIGNFIPYTQISYFMEGRDPSQLIYRWNQVLDPSLKKGFWTKQEDELLLKAVSRYGEKDWWKIRFEVPGRTDSGCRDRYYDCLKAGTKKGPFDQQEKDLLRQLVEKHGVGRWAKIAAEIPDRYDAQCLREWRKLSKPPPPPPAQKDKRAPKSRRVKRRRKAGPARRRIRRRLMKLKVEELSVEESSEDETLVIEYMDSDEEEKKKKQKKEEEEVQISEEEEEEEEEYILPPMQEWIPVEEAQTNSSLSFRPAELPSSAVADNPVRVRSTIVGQYGRSVIIGPRPRQLQWEGHHGNNATTMMMVTRSQLQTHLQRQAQTSSDSSQHPGPRGKVQIDKNNPLGRVMDRRLGCRLQAAVTPWIGYLLIHAEGEKKKKRRKATAADVLRQRAEKREERLSTPFFLLLLQSQNVDALGCKEMIEQRRKKVASTVARPRPRPPVASTGGTKSVAEILYQKTMKEEQQDLDLQHQLILSQLQTLQQQQQQQRAKQNHLLLQQRARQQRPALPSQNQPGFLLQMPPQMNPRMLFRQPVFIPVTRPCAPPIQFMSPSALNRPSPVTVVTSPYPARPASHPLGVPSSVTVVPMRLNATSTSPVSFRQQAVPLTQNPVPASAPYLAQQHVSVASTLPGQHVAPSESTASVACPSPSSSISSSSKRGRKKVAEDQVAGSSSQSGEDMSGASDCVDGAKDSAIKDGRRIRKPSQKAKALQEAIVARAEAIKKAASSPRKKAQLQNTNSPPTDIPSFLFPPKQSFLFPPKQSSLFPPKQSSLFPPKQSFLFPPKQSSLFPPKQSSLFPPKQSSLFPPKQSSLFPPKQSFLFPPKQSFLFPPKQSSLFPPKQSSLFPPKQSFLFPPKQSFLFPPKQSSLFPPKQSSLFPPQQSSLFPPKQSKLFPPKQSKLSFLFPPKQSSLFPPKQSSLFPPKQSSLFPPKQSPQTVLPVPSQTVLPVPSQTVLPVPSQTVQTVLPVPSQTVQTVLPVPSQTVLPVPSQTVLPVPSQTVLPVPSQTVLPVPSQTVLPVPSQTALPVPSKTVVPVNLSRLPLNATAACSDRSVSSTHNLSLAPPASSTISLLPSFPKEHDYTFINPGPTPSQRSSKSIQPSPDSGSNEPPQRVEEQPCVSSSQDDQCESETGAGGSQKGKRTRKPTQRVKDLQEATQAKVEAKKKKALKPPREKRPPKSRAKKKVMVKNEPAIQPRGFHLLPNQSMWVMTPGGLVQLTEGPQPGLQLALLPNARLQAPHGNVLNHPVTPALRFTAGSPQFTAPQPTTAVSVPLNRPFMNQPHLPAGPTSAFRPNPPAFILQPVSNPRLPLPPPKLFLPYKGAVTADPRAPPPLRREALQFDPSLMFLEPKDAVQDWLSGQGGVVVPGLSVALPYLPPFVSSLSTLSALLRAKKSLTKSFLKLLSQRSQPRRPNRPGSCTQRTSRPSPDLPDSTSDLQPAEDSPATASISSAPPQEGEEAAASVSSAPPQEDMDPAEVVAVARLLVAERFSSNPAYQLLKARFLSCFTVPALLAAMQPIGEKTAGEDEEEEDEVDVKTLKERGRRRRAERSLLLCDGSGASANHFSGINNRTPDQTVSVQ</sequence>
<feature type="region of interest" description="Disordered" evidence="6">
    <location>
        <begin position="1873"/>
        <end position="1893"/>
    </location>
</feature>
<keyword evidence="4" id="KW-0539">Nucleus</keyword>
<evidence type="ECO:0000313" key="11">
    <source>
        <dbReference type="Proteomes" id="UP000465112"/>
    </source>
</evidence>
<protein>
    <recommendedName>
        <fullName evidence="12">snRNA-activating protein complex subunit 4</fullName>
    </recommendedName>
</protein>
<evidence type="ECO:0008006" key="12">
    <source>
        <dbReference type="Google" id="ProtNLM"/>
    </source>
</evidence>
<dbReference type="SMART" id="SM00717">
    <property type="entry name" value="SANT"/>
    <property type="match status" value="4"/>
</dbReference>
<feature type="domain" description="Myb-like" evidence="7">
    <location>
        <begin position="389"/>
        <end position="440"/>
    </location>
</feature>
<feature type="region of interest" description="Disordered" evidence="6">
    <location>
        <begin position="665"/>
        <end position="697"/>
    </location>
</feature>
<dbReference type="GO" id="GO:0019185">
    <property type="term" value="C:snRNA-activating protein complex"/>
    <property type="evidence" value="ECO:0007669"/>
    <property type="project" value="TreeGrafter"/>
</dbReference>
<feature type="region of interest" description="Disordered" evidence="6">
    <location>
        <begin position="555"/>
        <end position="584"/>
    </location>
</feature>
<feature type="compositionally biased region" description="Polar residues" evidence="6">
    <location>
        <begin position="665"/>
        <end position="682"/>
    </location>
</feature>
<dbReference type="PROSITE" id="PS51293">
    <property type="entry name" value="SANT"/>
    <property type="match status" value="1"/>
</dbReference>
<keyword evidence="1" id="KW-0805">Transcription regulation</keyword>
<feature type="domain" description="Myb-like" evidence="7">
    <location>
        <begin position="334"/>
        <end position="388"/>
    </location>
</feature>
<feature type="region of interest" description="Disordered" evidence="6">
    <location>
        <begin position="1116"/>
        <end position="1163"/>
    </location>
</feature>
<feature type="region of interest" description="Disordered" evidence="6">
    <location>
        <begin position="1754"/>
        <end position="1825"/>
    </location>
</feature>
<dbReference type="Pfam" id="PF00249">
    <property type="entry name" value="Myb_DNA-binding"/>
    <property type="match status" value="1"/>
</dbReference>
<feature type="region of interest" description="Disordered" evidence="6">
    <location>
        <begin position="782"/>
        <end position="801"/>
    </location>
</feature>
<feature type="compositionally biased region" description="Polar residues" evidence="6">
    <location>
        <begin position="1137"/>
        <end position="1163"/>
    </location>
</feature>
<evidence type="ECO:0000259" key="9">
    <source>
        <dbReference type="PROSITE" id="PS51294"/>
    </source>
</evidence>
<feature type="compositionally biased region" description="Basic residues" evidence="6">
    <location>
        <begin position="507"/>
        <end position="522"/>
    </location>
</feature>
<dbReference type="CDD" id="cd00167">
    <property type="entry name" value="SANT"/>
    <property type="match status" value="4"/>
</dbReference>
<dbReference type="InterPro" id="IPR009057">
    <property type="entry name" value="Homeodomain-like_sf"/>
</dbReference>
<feature type="region of interest" description="Disordered" evidence="6">
    <location>
        <begin position="489"/>
        <end position="522"/>
    </location>
</feature>
<evidence type="ECO:0000259" key="8">
    <source>
        <dbReference type="PROSITE" id="PS51293"/>
    </source>
</evidence>
<feature type="compositionally biased region" description="Basic and acidic residues" evidence="6">
    <location>
        <begin position="558"/>
        <end position="568"/>
    </location>
</feature>
<dbReference type="PANTHER" id="PTHR46621">
    <property type="entry name" value="SNRNA-ACTIVATING PROTEIN COMPLEX SUBUNIT 4"/>
    <property type="match status" value="1"/>
</dbReference>
<proteinExistence type="predicted"/>
<feature type="compositionally biased region" description="Basic residues" evidence="6">
    <location>
        <begin position="1490"/>
        <end position="1499"/>
    </location>
</feature>
<feature type="compositionally biased region" description="Basic residues" evidence="6">
    <location>
        <begin position="1529"/>
        <end position="1538"/>
    </location>
</feature>
<feature type="region of interest" description="Disordered" evidence="6">
    <location>
        <begin position="19"/>
        <end position="59"/>
    </location>
</feature>
<dbReference type="PROSITE" id="PS51294">
    <property type="entry name" value="HTH_MYB"/>
    <property type="match status" value="3"/>
</dbReference>
<feature type="compositionally biased region" description="Low complexity" evidence="6">
    <location>
        <begin position="992"/>
        <end position="1009"/>
    </location>
</feature>
<feature type="coiled-coil region" evidence="5">
    <location>
        <begin position="246"/>
        <end position="273"/>
    </location>
</feature>
<dbReference type="GO" id="GO:0042795">
    <property type="term" value="P:snRNA transcription by RNA polymerase II"/>
    <property type="evidence" value="ECO:0007669"/>
    <property type="project" value="TreeGrafter"/>
</dbReference>
<feature type="domain" description="HTH myb-type" evidence="9">
    <location>
        <begin position="334"/>
        <end position="388"/>
    </location>
</feature>
<dbReference type="InterPro" id="IPR017930">
    <property type="entry name" value="Myb_dom"/>
</dbReference>
<dbReference type="PANTHER" id="PTHR46621:SF1">
    <property type="entry name" value="SNRNA-ACTIVATING PROTEIN COMPLEX SUBUNIT 4"/>
    <property type="match status" value="1"/>
</dbReference>
<evidence type="ECO:0000256" key="5">
    <source>
        <dbReference type="SAM" id="Coils"/>
    </source>
</evidence>
<feature type="compositionally biased region" description="Polar residues" evidence="6">
    <location>
        <begin position="1442"/>
        <end position="1461"/>
    </location>
</feature>
<reference evidence="10 11" key="1">
    <citation type="submission" date="2019-06" db="EMBL/GenBank/DDBJ databases">
        <title>A chromosome-scale genome assembly of the European perch, Perca fluviatilis.</title>
        <authorList>
            <person name="Roques C."/>
            <person name="Zahm M."/>
            <person name="Cabau C."/>
            <person name="Klopp C."/>
            <person name="Bouchez O."/>
            <person name="Donnadieu C."/>
            <person name="Kuhl H."/>
            <person name="Gislard M."/>
            <person name="Guendouz S."/>
            <person name="Journot L."/>
            <person name="Haffray P."/>
            <person name="Bestin A."/>
            <person name="Morvezen R."/>
            <person name="Feron R."/>
            <person name="Wen M."/>
            <person name="Jouanno E."/>
            <person name="Herpin A."/>
            <person name="Schartl M."/>
            <person name="Postlethwait J."/>
            <person name="Schaerlinger B."/>
            <person name="Chardard D."/>
            <person name="Lecocq T."/>
            <person name="Poncet C."/>
            <person name="Jaffrelo L."/>
            <person name="Lampietro C."/>
            <person name="Guiguen Y."/>
        </authorList>
    </citation>
    <scope>NUCLEOTIDE SEQUENCE [LARGE SCALE GENOMIC DNA]</scope>
    <source>
        <tissue evidence="10">Blood</tissue>
    </source>
</reference>
<feature type="region of interest" description="Disordered" evidence="6">
    <location>
        <begin position="1432"/>
        <end position="1538"/>
    </location>
</feature>
<keyword evidence="3" id="KW-0804">Transcription</keyword>
<dbReference type="GO" id="GO:0001006">
    <property type="term" value="F:RNA polymerase III type 3 promoter sequence-specific DNA binding"/>
    <property type="evidence" value="ECO:0007669"/>
    <property type="project" value="TreeGrafter"/>
</dbReference>
<dbReference type="Pfam" id="PF13921">
    <property type="entry name" value="Myb_DNA-bind_6"/>
    <property type="match status" value="1"/>
</dbReference>
<feature type="compositionally biased region" description="Acidic residues" evidence="6">
    <location>
        <begin position="569"/>
        <end position="584"/>
    </location>
</feature>
<accession>A0A6A5F4Y9</accession>
<evidence type="ECO:0000256" key="2">
    <source>
        <dbReference type="ARBA" id="ARBA00023125"/>
    </source>
</evidence>
<dbReference type="SUPFAM" id="SSF46689">
    <property type="entry name" value="Homeodomain-like"/>
    <property type="match status" value="3"/>
</dbReference>
<dbReference type="GO" id="GO:0000978">
    <property type="term" value="F:RNA polymerase II cis-regulatory region sequence-specific DNA binding"/>
    <property type="evidence" value="ECO:0007669"/>
    <property type="project" value="TreeGrafter"/>
</dbReference>
<evidence type="ECO:0000313" key="10">
    <source>
        <dbReference type="EMBL" id="KAF1389836.1"/>
    </source>
</evidence>
<gene>
    <name evidence="10" type="ORF">PFLUV_G00077680</name>
</gene>
<feature type="domain" description="HTH myb-type" evidence="9">
    <location>
        <begin position="445"/>
        <end position="496"/>
    </location>
</feature>
<feature type="domain" description="Myb-like" evidence="7">
    <location>
        <begin position="441"/>
        <end position="492"/>
    </location>
</feature>
<dbReference type="InterPro" id="IPR001005">
    <property type="entry name" value="SANT/Myb"/>
</dbReference>
<dbReference type="InterPro" id="IPR051575">
    <property type="entry name" value="Myb-like_DNA-bd"/>
</dbReference>
<feature type="domain" description="HTH myb-type" evidence="9">
    <location>
        <begin position="389"/>
        <end position="444"/>
    </location>
</feature>
<keyword evidence="2" id="KW-0238">DNA-binding</keyword>
<name>A0A6A5F4Y9_PERFL</name>
<dbReference type="Gene3D" id="1.10.10.60">
    <property type="entry name" value="Homeodomain-like"/>
    <property type="match status" value="3"/>
</dbReference>
<evidence type="ECO:0000256" key="4">
    <source>
        <dbReference type="ARBA" id="ARBA00023242"/>
    </source>
</evidence>
<dbReference type="PROSITE" id="PS50090">
    <property type="entry name" value="MYB_LIKE"/>
    <property type="match status" value="3"/>
</dbReference>
<feature type="compositionally biased region" description="Polar residues" evidence="6">
    <location>
        <begin position="1768"/>
        <end position="1788"/>
    </location>
</feature>
<dbReference type="GO" id="GO:0042796">
    <property type="term" value="P:snRNA transcription by RNA polymerase III"/>
    <property type="evidence" value="ECO:0007669"/>
    <property type="project" value="TreeGrafter"/>
</dbReference>
<feature type="region of interest" description="Disordered" evidence="6">
    <location>
        <begin position="1077"/>
        <end position="1098"/>
    </location>
</feature>
<feature type="region of interest" description="Disordered" evidence="6">
    <location>
        <begin position="984"/>
        <end position="1060"/>
    </location>
</feature>
<feature type="compositionally biased region" description="Low complexity" evidence="6">
    <location>
        <begin position="1794"/>
        <end position="1818"/>
    </location>
</feature>
<comment type="caution">
    <text evidence="10">The sequence shown here is derived from an EMBL/GenBank/DDBJ whole genome shotgun (WGS) entry which is preliminary data.</text>
</comment>
<evidence type="ECO:0000256" key="6">
    <source>
        <dbReference type="SAM" id="MobiDB-lite"/>
    </source>
</evidence>
<dbReference type="Proteomes" id="UP000465112">
    <property type="component" value="Chromosome 6"/>
</dbReference>
<feature type="compositionally biased region" description="Basic and acidic residues" evidence="6">
    <location>
        <begin position="1040"/>
        <end position="1050"/>
    </location>
</feature>
<evidence type="ECO:0000259" key="7">
    <source>
        <dbReference type="PROSITE" id="PS50090"/>
    </source>
</evidence>
<dbReference type="InterPro" id="IPR017884">
    <property type="entry name" value="SANT_dom"/>
</dbReference>
<keyword evidence="5" id="KW-0175">Coiled coil</keyword>